<organism evidence="2 3">
    <name type="scientific">Eumeta variegata</name>
    <name type="common">Bagworm moth</name>
    <name type="synonym">Eumeta japonica</name>
    <dbReference type="NCBI Taxonomy" id="151549"/>
    <lineage>
        <taxon>Eukaryota</taxon>
        <taxon>Metazoa</taxon>
        <taxon>Ecdysozoa</taxon>
        <taxon>Arthropoda</taxon>
        <taxon>Hexapoda</taxon>
        <taxon>Insecta</taxon>
        <taxon>Pterygota</taxon>
        <taxon>Neoptera</taxon>
        <taxon>Endopterygota</taxon>
        <taxon>Lepidoptera</taxon>
        <taxon>Glossata</taxon>
        <taxon>Ditrysia</taxon>
        <taxon>Tineoidea</taxon>
        <taxon>Psychidae</taxon>
        <taxon>Oiketicinae</taxon>
        <taxon>Eumeta</taxon>
    </lineage>
</organism>
<gene>
    <name evidence="2" type="ORF">EVAR_48584_1</name>
</gene>
<accession>A0A4C1XFV4</accession>
<sequence>MPAKLLRHGDRLPARPIKSWFNTPEGNLGKRLRRIFGVCLESLLRELGGPRRIRTDVGQSKQIEAPQASKLSLRKMLNVLQANIAFKACRAYRTISFYSTLILSRVLRIDISVREASLLYEVKRRKQLGYVCVDRELKRSMYFCKLPYPAHISELGFESEKDLDQTTMDRLTIVGLKIYTDGKSVILRRNGGSRRRSKGSTIQKESTARKAVRRKEERENSFSERNHQHVAVLLSGNRISNSADSGSGRGRREVGYRNSHSLDETQLRKLLLFMSVFFERMKELEYLMVRRGQPELSLTGQTEHRKLLLHVYIIFTQIRKVTGSGDEIANETNIEIGVNVTGTGGSAETIDFHMVRSLHIFLASPTSIDLFTQARRFRVLKI</sequence>
<dbReference type="OrthoDB" id="411823at2759"/>
<proteinExistence type="predicted"/>
<dbReference type="AlphaFoldDB" id="A0A4C1XFV4"/>
<feature type="compositionally biased region" description="Basic and acidic residues" evidence="1">
    <location>
        <begin position="214"/>
        <end position="224"/>
    </location>
</feature>
<feature type="region of interest" description="Disordered" evidence="1">
    <location>
        <begin position="190"/>
        <end position="224"/>
    </location>
</feature>
<reference evidence="2 3" key="1">
    <citation type="journal article" date="2019" name="Commun. Biol.">
        <title>The bagworm genome reveals a unique fibroin gene that provides high tensile strength.</title>
        <authorList>
            <person name="Kono N."/>
            <person name="Nakamura H."/>
            <person name="Ohtoshi R."/>
            <person name="Tomita M."/>
            <person name="Numata K."/>
            <person name="Arakawa K."/>
        </authorList>
    </citation>
    <scope>NUCLEOTIDE SEQUENCE [LARGE SCALE GENOMIC DNA]</scope>
</reference>
<keyword evidence="3" id="KW-1185">Reference proteome</keyword>
<comment type="caution">
    <text evidence="2">The sequence shown here is derived from an EMBL/GenBank/DDBJ whole genome shotgun (WGS) entry which is preliminary data.</text>
</comment>
<dbReference type="EMBL" id="BGZK01000803">
    <property type="protein sequence ID" value="GBP61085.1"/>
    <property type="molecule type" value="Genomic_DNA"/>
</dbReference>
<name>A0A4C1XFV4_EUMVA</name>
<evidence type="ECO:0000313" key="2">
    <source>
        <dbReference type="EMBL" id="GBP61085.1"/>
    </source>
</evidence>
<evidence type="ECO:0000313" key="3">
    <source>
        <dbReference type="Proteomes" id="UP000299102"/>
    </source>
</evidence>
<protein>
    <submittedName>
        <fullName evidence="2">Uncharacterized protein</fullName>
    </submittedName>
</protein>
<dbReference type="Proteomes" id="UP000299102">
    <property type="component" value="Unassembled WGS sequence"/>
</dbReference>
<evidence type="ECO:0000256" key="1">
    <source>
        <dbReference type="SAM" id="MobiDB-lite"/>
    </source>
</evidence>
<feature type="region of interest" description="Disordered" evidence="1">
    <location>
        <begin position="238"/>
        <end position="257"/>
    </location>
</feature>